<dbReference type="RefSeq" id="WP_179811571.1">
    <property type="nucleotide sequence ID" value="NZ_JACCHL010000001.1"/>
</dbReference>
<keyword evidence="1" id="KW-0812">Transmembrane</keyword>
<reference evidence="2 3" key="1">
    <citation type="submission" date="2020-07" db="EMBL/GenBank/DDBJ databases">
        <title>Sequencing the genomes of 1000 actinobacteria strains.</title>
        <authorList>
            <person name="Klenk H.-P."/>
        </authorList>
    </citation>
    <scope>NUCLEOTIDE SEQUENCE [LARGE SCALE GENOMIC DNA]</scope>
    <source>
        <strain evidence="2 3">DSM 45278</strain>
    </source>
</reference>
<gene>
    <name evidence="2" type="ORF">HNR06_005136</name>
</gene>
<keyword evidence="1" id="KW-0472">Membrane</keyword>
<feature type="transmembrane region" description="Helical" evidence="1">
    <location>
        <begin position="26"/>
        <end position="48"/>
    </location>
</feature>
<dbReference type="AlphaFoldDB" id="A0A7Z0BNG5"/>
<proteinExistence type="predicted"/>
<accession>A0A7Z0BNG5</accession>
<feature type="transmembrane region" description="Helical" evidence="1">
    <location>
        <begin position="54"/>
        <end position="73"/>
    </location>
</feature>
<feature type="transmembrane region" description="Helical" evidence="1">
    <location>
        <begin position="85"/>
        <end position="108"/>
    </location>
</feature>
<protein>
    <submittedName>
        <fullName evidence="2">Uncharacterized protein</fullName>
    </submittedName>
</protein>
<feature type="transmembrane region" description="Helical" evidence="1">
    <location>
        <begin position="114"/>
        <end position="134"/>
    </location>
</feature>
<keyword evidence="1" id="KW-1133">Transmembrane helix</keyword>
<comment type="caution">
    <text evidence="2">The sequence shown here is derived from an EMBL/GenBank/DDBJ whole genome shotgun (WGS) entry which is preliminary data.</text>
</comment>
<evidence type="ECO:0000313" key="2">
    <source>
        <dbReference type="EMBL" id="NYH55547.1"/>
    </source>
</evidence>
<evidence type="ECO:0000313" key="3">
    <source>
        <dbReference type="Proteomes" id="UP000584931"/>
    </source>
</evidence>
<organism evidence="2 3">
    <name type="scientific">Nocardiopsis sinuspersici</name>
    <dbReference type="NCBI Taxonomy" id="501010"/>
    <lineage>
        <taxon>Bacteria</taxon>
        <taxon>Bacillati</taxon>
        <taxon>Actinomycetota</taxon>
        <taxon>Actinomycetes</taxon>
        <taxon>Streptosporangiales</taxon>
        <taxon>Nocardiopsidaceae</taxon>
        <taxon>Nocardiopsis</taxon>
    </lineage>
</organism>
<dbReference type="EMBL" id="JACCHL010000001">
    <property type="protein sequence ID" value="NYH55547.1"/>
    <property type="molecule type" value="Genomic_DNA"/>
</dbReference>
<sequence>MHRDEALDALERADTVGARAHGRGRWYMLFAVLFAATTFALTVTIGLFPSTVTIFTATSVCLVVLVGLVTFALRQPVQPRGYGWLHGAAMLGWGTVYGVTLFAGYAFFPEDPVWWVSGAALGAVPPLVAGWLAVRGSRNTA</sequence>
<name>A0A7Z0BNG5_9ACTN</name>
<dbReference type="Proteomes" id="UP000584931">
    <property type="component" value="Unassembled WGS sequence"/>
</dbReference>
<evidence type="ECO:0000256" key="1">
    <source>
        <dbReference type="SAM" id="Phobius"/>
    </source>
</evidence>